<dbReference type="SUPFAM" id="SSF56784">
    <property type="entry name" value="HAD-like"/>
    <property type="match status" value="1"/>
</dbReference>
<dbReference type="PANTHER" id="PTHR48085">
    <property type="entry name" value="CADMIUM/ZINC-TRANSPORTING ATPASE HMA2-RELATED"/>
    <property type="match status" value="1"/>
</dbReference>
<dbReference type="PROSITE" id="PS50846">
    <property type="entry name" value="HMA_2"/>
    <property type="match status" value="1"/>
</dbReference>
<name>A0A0J1HBE1_9GAMM</name>
<dbReference type="GO" id="GO:0015086">
    <property type="term" value="F:cadmium ion transmembrane transporter activity"/>
    <property type="evidence" value="ECO:0007669"/>
    <property type="project" value="TreeGrafter"/>
</dbReference>
<keyword evidence="5 14" id="KW-0812">Transmembrane</keyword>
<dbReference type="InterPro" id="IPR023298">
    <property type="entry name" value="ATPase_P-typ_TM_dom_sf"/>
</dbReference>
<dbReference type="InterPro" id="IPR008250">
    <property type="entry name" value="ATPase_P-typ_transduc_dom_A_sf"/>
</dbReference>
<dbReference type="OrthoDB" id="9814270at2"/>
<dbReference type="InterPro" id="IPR044492">
    <property type="entry name" value="P_typ_ATPase_HD_dom"/>
</dbReference>
<feature type="transmembrane region" description="Helical" evidence="14">
    <location>
        <begin position="443"/>
        <end position="463"/>
    </location>
</feature>
<dbReference type="Gene3D" id="3.30.70.100">
    <property type="match status" value="1"/>
</dbReference>
<dbReference type="SFLD" id="SFLDF00027">
    <property type="entry name" value="p-type_atpase"/>
    <property type="match status" value="1"/>
</dbReference>
<dbReference type="PROSITE" id="PS00154">
    <property type="entry name" value="ATPASE_E1_E2"/>
    <property type="match status" value="1"/>
</dbReference>
<keyword evidence="11 14" id="KW-0472">Membrane</keyword>
<dbReference type="InterPro" id="IPR023214">
    <property type="entry name" value="HAD_sf"/>
</dbReference>
<dbReference type="SUPFAM" id="SSF55008">
    <property type="entry name" value="HMA, heavy metal-associated domain"/>
    <property type="match status" value="1"/>
</dbReference>
<evidence type="ECO:0000256" key="5">
    <source>
        <dbReference type="ARBA" id="ARBA00022692"/>
    </source>
</evidence>
<dbReference type="PROSITE" id="PS01047">
    <property type="entry name" value="HMA_1"/>
    <property type="match status" value="1"/>
</dbReference>
<evidence type="ECO:0000259" key="16">
    <source>
        <dbReference type="PROSITE" id="PS50846"/>
    </source>
</evidence>
<dbReference type="Gene3D" id="3.40.1110.10">
    <property type="entry name" value="Calcium-transporting ATPase, cytoplasmic domain N"/>
    <property type="match status" value="1"/>
</dbReference>
<dbReference type="PATRIC" id="fig|1195763.3.peg.381"/>
<keyword evidence="9" id="KW-1278">Translocase</keyword>
<evidence type="ECO:0000256" key="2">
    <source>
        <dbReference type="ARBA" id="ARBA00006024"/>
    </source>
</evidence>
<evidence type="ECO:0000256" key="1">
    <source>
        <dbReference type="ARBA" id="ARBA00004651"/>
    </source>
</evidence>
<dbReference type="AlphaFoldDB" id="A0A0J1HBE1"/>
<reference evidence="17 18" key="1">
    <citation type="submission" date="2015-05" db="EMBL/GenBank/DDBJ databases">
        <title>Photobacterium galathea sp. nov.</title>
        <authorList>
            <person name="Machado H."/>
            <person name="Gram L."/>
        </authorList>
    </citation>
    <scope>NUCLEOTIDE SEQUENCE [LARGE SCALE GENOMIC DNA]</scope>
    <source>
        <strain evidence="17 18">CGMCC 1.12159</strain>
    </source>
</reference>
<keyword evidence="4" id="KW-0597">Phosphoprotein</keyword>
<dbReference type="CDD" id="cd00371">
    <property type="entry name" value="HMA"/>
    <property type="match status" value="1"/>
</dbReference>
<evidence type="ECO:0000256" key="12">
    <source>
        <dbReference type="ARBA" id="ARBA00039097"/>
    </source>
</evidence>
<dbReference type="NCBIfam" id="NF008262">
    <property type="entry name" value="PRK11033.1"/>
    <property type="match status" value="1"/>
</dbReference>
<dbReference type="Gene3D" id="2.70.150.10">
    <property type="entry name" value="Calcium-transporting ATPase, cytoplasmic transduction domain A"/>
    <property type="match status" value="1"/>
</dbReference>
<dbReference type="EC" id="7.2.2.12" evidence="12"/>
<dbReference type="InterPro" id="IPR001757">
    <property type="entry name" value="P_typ_ATPase"/>
</dbReference>
<dbReference type="RefSeq" id="WP_047877117.1">
    <property type="nucleotide sequence ID" value="NZ_LDOT01000002.1"/>
</dbReference>
<organism evidence="17 18">
    <name type="scientific">Photobacterium aquae</name>
    <dbReference type="NCBI Taxonomy" id="1195763"/>
    <lineage>
        <taxon>Bacteria</taxon>
        <taxon>Pseudomonadati</taxon>
        <taxon>Pseudomonadota</taxon>
        <taxon>Gammaproteobacteria</taxon>
        <taxon>Vibrionales</taxon>
        <taxon>Vibrionaceae</taxon>
        <taxon>Photobacterium</taxon>
    </lineage>
</organism>
<keyword evidence="18" id="KW-1185">Reference proteome</keyword>
<dbReference type="EMBL" id="LDOT01000002">
    <property type="protein sequence ID" value="KLV08956.1"/>
    <property type="molecule type" value="Genomic_DNA"/>
</dbReference>
<dbReference type="PRINTS" id="PR00119">
    <property type="entry name" value="CATATPASE"/>
</dbReference>
<evidence type="ECO:0000256" key="14">
    <source>
        <dbReference type="RuleBase" id="RU362081"/>
    </source>
</evidence>
<feature type="transmembrane region" description="Helical" evidence="14">
    <location>
        <begin position="218"/>
        <end position="234"/>
    </location>
</feature>
<keyword evidence="6 14" id="KW-0479">Metal-binding</keyword>
<feature type="region of interest" description="Disordered" evidence="15">
    <location>
        <begin position="51"/>
        <end position="76"/>
    </location>
</feature>
<keyword evidence="3 14" id="KW-1003">Cell membrane</keyword>
<evidence type="ECO:0000256" key="10">
    <source>
        <dbReference type="ARBA" id="ARBA00022989"/>
    </source>
</evidence>
<keyword evidence="7 14" id="KW-0547">Nucleotide-binding</keyword>
<dbReference type="InterPro" id="IPR036412">
    <property type="entry name" value="HAD-like_sf"/>
</dbReference>
<protein>
    <recommendedName>
        <fullName evidence="12">P-type Zn(2+) transporter</fullName>
        <ecNumber evidence="12">7.2.2.12</ecNumber>
    </recommendedName>
</protein>
<dbReference type="InterPro" id="IPR051014">
    <property type="entry name" value="Cation_Transport_ATPase_IB"/>
</dbReference>
<comment type="similarity">
    <text evidence="2 14">Belongs to the cation transport ATPase (P-type) (TC 3.A.3) family. Type IB subfamily.</text>
</comment>
<dbReference type="CDD" id="cd07546">
    <property type="entry name" value="P-type_ATPase_Pb_Zn_Cd2-like"/>
    <property type="match status" value="1"/>
</dbReference>
<dbReference type="NCBIfam" id="TIGR01525">
    <property type="entry name" value="ATPase-IB_hvy"/>
    <property type="match status" value="1"/>
</dbReference>
<dbReference type="NCBIfam" id="TIGR01494">
    <property type="entry name" value="ATPase_P-type"/>
    <property type="match status" value="2"/>
</dbReference>
<dbReference type="Pfam" id="PF00403">
    <property type="entry name" value="HMA"/>
    <property type="match status" value="1"/>
</dbReference>
<keyword evidence="10 14" id="KW-1133">Transmembrane helix</keyword>
<dbReference type="InterPro" id="IPR023299">
    <property type="entry name" value="ATPase_P-typ_cyto_dom_N"/>
</dbReference>
<evidence type="ECO:0000256" key="13">
    <source>
        <dbReference type="ARBA" id="ARBA00047308"/>
    </source>
</evidence>
<feature type="transmembrane region" description="Helical" evidence="14">
    <location>
        <begin position="240"/>
        <end position="257"/>
    </location>
</feature>
<sequence length="829" mass="87095">MCAQCNNKKFHVHAAASQAASSASVVVENNTHTEACCATGSCQASTSSASAVATHGPTTDGELSGDDDPASRPRHGFSINKITSAEAANTSNIHLSSEPLPPSAESPACDGGHCCSSVSHDEGEPEIAPGSYSTTLSWKVGGMDCPSCAKKLETAIASLEGVVSAKVMFATEKLVVNCDSTALSDAIIAKTRETGFLLITSDSQDEQVKPQSFWREHLSVLLISALMLVSFLLSKHSESLGFAAFTATTLVGLLPIARKAVRLAKNGSPFSIETLMSVAAIGALYLGETAEAAMVLLLFLIGEQLEGFASAKARSGVKALMALVPEKASRILADGSKELVAASALQPGDVIEVAPGGRLPADVELLDIAASFDESALTGESVPVERQPGEQVMAGALVADKVVRLRIVSQQGENAIDRILHLIEDAESRKAPLERFVDRFSRWYTPAMIVLAAMVVVIPPLLFAQSWDEWLYKGLTLLLIACPCALVISIPAAITSGLAAATRRGALIKGGAALEQLGRIQTVAFDKTGTLTQGKPVLTDTVCWDNDTSRMLRQSAAVEMGSAHPLAQAVISAAQEQGLTVVDAMHREALPGRGIKGEIEGDTVMLLAADRLPEGVVLDDAQREAVFALEDQGKTLVVVLRNNQPVGLLAWRDNLREDSAKAVSNLKKMGIHAVMLTGDNPRAAAAIAGEIGIDFRAGLLPEDKVREVELANQNRHVAMVGDGINDAPAMKTASIGIAMGGGSDVALETADAALTHNRVAELPMMIALSRATLFNIKQNIVIALGLKGVFLVTTLLGMTGLWVAVMADSGATALVTLNALRLLKFDYKD</sequence>
<proteinExistence type="inferred from homology"/>
<dbReference type="SFLD" id="SFLDG00002">
    <property type="entry name" value="C1.7:_P-type_atpase_like"/>
    <property type="match status" value="1"/>
</dbReference>
<accession>A0A0J1HBE1</accession>
<dbReference type="Pfam" id="PF00702">
    <property type="entry name" value="Hydrolase"/>
    <property type="match status" value="1"/>
</dbReference>
<evidence type="ECO:0000256" key="11">
    <source>
        <dbReference type="ARBA" id="ARBA00023136"/>
    </source>
</evidence>
<dbReference type="InterPro" id="IPR027256">
    <property type="entry name" value="P-typ_ATPase_IB"/>
</dbReference>
<evidence type="ECO:0000313" key="17">
    <source>
        <dbReference type="EMBL" id="KLV08956.1"/>
    </source>
</evidence>
<dbReference type="GO" id="GO:0046872">
    <property type="term" value="F:metal ion binding"/>
    <property type="evidence" value="ECO:0007669"/>
    <property type="project" value="UniProtKB-KW"/>
</dbReference>
<dbReference type="SFLD" id="SFLDS00003">
    <property type="entry name" value="Haloacid_Dehalogenase"/>
    <property type="match status" value="1"/>
</dbReference>
<comment type="subcellular location">
    <subcellularLocation>
        <location evidence="1">Cell membrane</location>
        <topology evidence="1">Multi-pass membrane protein</topology>
    </subcellularLocation>
</comment>
<feature type="domain" description="HMA" evidence="16">
    <location>
        <begin position="134"/>
        <end position="199"/>
    </location>
</feature>
<dbReference type="InterPro" id="IPR036163">
    <property type="entry name" value="HMA_dom_sf"/>
</dbReference>
<dbReference type="GO" id="GO:0005886">
    <property type="term" value="C:plasma membrane"/>
    <property type="evidence" value="ECO:0007669"/>
    <property type="project" value="UniProtKB-SubCell"/>
</dbReference>
<evidence type="ECO:0000256" key="7">
    <source>
        <dbReference type="ARBA" id="ARBA00022741"/>
    </source>
</evidence>
<evidence type="ECO:0000256" key="6">
    <source>
        <dbReference type="ARBA" id="ARBA00022723"/>
    </source>
</evidence>
<dbReference type="GO" id="GO:0005524">
    <property type="term" value="F:ATP binding"/>
    <property type="evidence" value="ECO:0007669"/>
    <property type="project" value="UniProtKB-UniRule"/>
</dbReference>
<dbReference type="GO" id="GO:0016887">
    <property type="term" value="F:ATP hydrolysis activity"/>
    <property type="evidence" value="ECO:0007669"/>
    <property type="project" value="InterPro"/>
</dbReference>
<comment type="catalytic activity">
    <reaction evidence="13">
        <text>Zn(2+)(in) + ATP + H2O = Zn(2+)(out) + ADP + phosphate + H(+)</text>
        <dbReference type="Rhea" id="RHEA:20621"/>
        <dbReference type="ChEBI" id="CHEBI:15377"/>
        <dbReference type="ChEBI" id="CHEBI:15378"/>
        <dbReference type="ChEBI" id="CHEBI:29105"/>
        <dbReference type="ChEBI" id="CHEBI:30616"/>
        <dbReference type="ChEBI" id="CHEBI:43474"/>
        <dbReference type="ChEBI" id="CHEBI:456216"/>
        <dbReference type="EC" id="7.2.2.12"/>
    </reaction>
</comment>
<dbReference type="PANTHER" id="PTHR48085:SF5">
    <property type="entry name" value="CADMIUM_ZINC-TRANSPORTING ATPASE HMA4-RELATED"/>
    <property type="match status" value="1"/>
</dbReference>
<dbReference type="PRINTS" id="PR00941">
    <property type="entry name" value="CDATPASE"/>
</dbReference>
<gene>
    <name evidence="17" type="ORF">ABT56_01765</name>
</gene>
<dbReference type="SUPFAM" id="SSF81665">
    <property type="entry name" value="Calcium ATPase, transmembrane domain M"/>
    <property type="match status" value="1"/>
</dbReference>
<dbReference type="InterPro" id="IPR018303">
    <property type="entry name" value="ATPase_P-typ_P_site"/>
</dbReference>
<dbReference type="Gene3D" id="3.40.50.1000">
    <property type="entry name" value="HAD superfamily/HAD-like"/>
    <property type="match status" value="1"/>
</dbReference>
<comment type="caution">
    <text evidence="17">The sequence shown here is derived from an EMBL/GenBank/DDBJ whole genome shotgun (WGS) entry which is preliminary data.</text>
</comment>
<feature type="transmembrane region" description="Helical" evidence="14">
    <location>
        <begin position="780"/>
        <end position="805"/>
    </location>
</feature>
<dbReference type="InterPro" id="IPR017969">
    <property type="entry name" value="Heavy-metal-associated_CS"/>
</dbReference>
<evidence type="ECO:0000313" key="18">
    <source>
        <dbReference type="Proteomes" id="UP000036097"/>
    </source>
</evidence>
<evidence type="ECO:0000256" key="3">
    <source>
        <dbReference type="ARBA" id="ARBA00022475"/>
    </source>
</evidence>
<dbReference type="InterPro" id="IPR006121">
    <property type="entry name" value="HMA_dom"/>
</dbReference>
<keyword evidence="8 14" id="KW-0067">ATP-binding</keyword>
<evidence type="ECO:0000256" key="4">
    <source>
        <dbReference type="ARBA" id="ARBA00022553"/>
    </source>
</evidence>
<dbReference type="InterPro" id="IPR059000">
    <property type="entry name" value="ATPase_P-type_domA"/>
</dbReference>
<evidence type="ECO:0000256" key="15">
    <source>
        <dbReference type="SAM" id="MobiDB-lite"/>
    </source>
</evidence>
<dbReference type="SUPFAM" id="SSF81653">
    <property type="entry name" value="Calcium ATPase, transduction domain A"/>
    <property type="match status" value="1"/>
</dbReference>
<dbReference type="Proteomes" id="UP000036097">
    <property type="component" value="Unassembled WGS sequence"/>
</dbReference>
<dbReference type="STRING" id="1195763.ABT56_01765"/>
<dbReference type="Pfam" id="PF00122">
    <property type="entry name" value="E1-E2_ATPase"/>
    <property type="match status" value="1"/>
</dbReference>
<feature type="transmembrane region" description="Helical" evidence="14">
    <location>
        <begin position="475"/>
        <end position="501"/>
    </location>
</feature>
<dbReference type="GO" id="GO:0016463">
    <property type="term" value="F:P-type zinc transporter activity"/>
    <property type="evidence" value="ECO:0007669"/>
    <property type="project" value="UniProtKB-EC"/>
</dbReference>
<evidence type="ECO:0000256" key="8">
    <source>
        <dbReference type="ARBA" id="ARBA00022840"/>
    </source>
</evidence>
<evidence type="ECO:0000256" key="9">
    <source>
        <dbReference type="ARBA" id="ARBA00022967"/>
    </source>
</evidence>